<dbReference type="SUPFAM" id="SSF48452">
    <property type="entry name" value="TPR-like"/>
    <property type="match status" value="1"/>
</dbReference>
<dbReference type="Pfam" id="PF14322">
    <property type="entry name" value="SusD-like_3"/>
    <property type="match status" value="1"/>
</dbReference>
<dbReference type="GO" id="GO:0009279">
    <property type="term" value="C:cell outer membrane"/>
    <property type="evidence" value="ECO:0007669"/>
    <property type="project" value="UniProtKB-SubCell"/>
</dbReference>
<evidence type="ECO:0000256" key="2">
    <source>
        <dbReference type="ARBA" id="ARBA00022729"/>
    </source>
</evidence>
<dbReference type="InterPro" id="IPR033985">
    <property type="entry name" value="SusD-like_N"/>
</dbReference>
<accession>A0A5J4SP48</accession>
<dbReference type="InterPro" id="IPR011990">
    <property type="entry name" value="TPR-like_helical_dom_sf"/>
</dbReference>
<dbReference type="EMBL" id="SNRY01000105">
    <property type="protein sequence ID" value="KAA6347153.1"/>
    <property type="molecule type" value="Genomic_DNA"/>
</dbReference>
<feature type="domain" description="SusD-like N-terminal" evidence="6">
    <location>
        <begin position="21"/>
        <end position="176"/>
    </location>
</feature>
<evidence type="ECO:0000256" key="1">
    <source>
        <dbReference type="ARBA" id="ARBA00004442"/>
    </source>
</evidence>
<comment type="subcellular location">
    <subcellularLocation>
        <location evidence="1">Cell outer membrane</location>
    </subcellularLocation>
</comment>
<comment type="caution">
    <text evidence="7">The sequence shown here is derived from an EMBL/GenBank/DDBJ whole genome shotgun (WGS) entry which is preliminary data.</text>
</comment>
<organism evidence="7">
    <name type="scientific">termite gut metagenome</name>
    <dbReference type="NCBI Taxonomy" id="433724"/>
    <lineage>
        <taxon>unclassified sequences</taxon>
        <taxon>metagenomes</taxon>
        <taxon>organismal metagenomes</taxon>
    </lineage>
</organism>
<reference evidence="7" key="1">
    <citation type="submission" date="2019-03" db="EMBL/GenBank/DDBJ databases">
        <title>Single cell metagenomics reveals metabolic interactions within the superorganism composed of flagellate Streblomastix strix and complex community of Bacteroidetes bacteria on its surface.</title>
        <authorList>
            <person name="Treitli S.C."/>
            <person name="Kolisko M."/>
            <person name="Husnik F."/>
            <person name="Keeling P."/>
            <person name="Hampl V."/>
        </authorList>
    </citation>
    <scope>NUCLEOTIDE SEQUENCE</scope>
    <source>
        <strain evidence="7">STM</strain>
    </source>
</reference>
<protein>
    <submittedName>
        <fullName evidence="7">RagB/SusD family nutrient uptake outer membrane protein</fullName>
    </submittedName>
</protein>
<dbReference type="InterPro" id="IPR012944">
    <property type="entry name" value="SusD_RagB_dom"/>
</dbReference>
<feature type="domain" description="RagB/SusD" evidence="5">
    <location>
        <begin position="362"/>
        <end position="546"/>
    </location>
</feature>
<dbReference type="PROSITE" id="PS51257">
    <property type="entry name" value="PROKAR_LIPOPROTEIN"/>
    <property type="match status" value="1"/>
</dbReference>
<proteinExistence type="predicted"/>
<keyword evidence="3" id="KW-0472">Membrane</keyword>
<keyword evidence="2" id="KW-0732">Signal</keyword>
<gene>
    <name evidence="7" type="ORF">EZS27_005390</name>
</gene>
<evidence type="ECO:0000259" key="5">
    <source>
        <dbReference type="Pfam" id="PF07980"/>
    </source>
</evidence>
<evidence type="ECO:0000313" key="7">
    <source>
        <dbReference type="EMBL" id="KAA6347153.1"/>
    </source>
</evidence>
<evidence type="ECO:0000259" key="6">
    <source>
        <dbReference type="Pfam" id="PF14322"/>
    </source>
</evidence>
<dbReference type="AlphaFoldDB" id="A0A5J4SP48"/>
<keyword evidence="4" id="KW-0998">Cell outer membrane</keyword>
<evidence type="ECO:0000256" key="3">
    <source>
        <dbReference type="ARBA" id="ARBA00023136"/>
    </source>
</evidence>
<dbReference type="Pfam" id="PF07980">
    <property type="entry name" value="SusD_RagB"/>
    <property type="match status" value="1"/>
</dbReference>
<name>A0A5J4SP48_9ZZZZ</name>
<dbReference type="Gene3D" id="1.25.40.390">
    <property type="match status" value="1"/>
</dbReference>
<evidence type="ECO:0000256" key="4">
    <source>
        <dbReference type="ARBA" id="ARBA00023237"/>
    </source>
</evidence>
<sequence>MKKIIYTFLCMLMFSTTSCSDFLNVSSPSSVDEDFVFSSPSEAYKVLIGCYEVFRSKSFVHSNGLFYDLCVVGSDSECHPETYTAQARHVPEGLYATEMTIDYASSKQAWEYLYQMANRLAIVISQIESKPDFQVAWNEQKVSEWTQLYGEAVTLRAIAYHELIRFFGDVPYFTQPIYTEDQADNAACVSRFVIYDDLLEGLKKVEPYMFRMGENGINAERITRSFVQGFIGRVALYAGGYSLCRTDFNYGDITLEQLGTERWGAKYARLTDYKKYYETAKEYLAACVANPGNAKLITNDDRGYGNPFQRNFQYQMDLQVSPESLFEISETQTVQSERPYAFGRPSGGGGGPAYPCKAYGQSRMYASFYYEDYDNADLRRDVTVTVTGNSGNCEEKILSFEPAGQLKGGLSNNKWDESRMSNPYTTKQRMSGINTVYLRMADVILMLAEAYAELNDEGSAKAELAKVRNRAFAPADQTAKVTNYINVLSGNTLKEAIAQERKLEFAGEGLRRYDLIRTGKLPQKIKEIRDKQTAMVNGLKTNGYYKFANDNFISNYIWIKAVNTADYDMNYMLTKQCDVSEVDPAYSIKYPSWRGQHDGWSQFSNASGTRNLSIKGLFSYIAPNSSEAQALEASGYTKTNWGIDIVNNADDYTINVFKGYSDEYLNAGVPPRYLVPMTSETISKSNGLITNGYGFAQE</sequence>